<dbReference type="Gene3D" id="3.40.190.10">
    <property type="entry name" value="Periplasmic binding protein-like II"/>
    <property type="match status" value="1"/>
</dbReference>
<dbReference type="InterPro" id="IPR030678">
    <property type="entry name" value="Peptide/Ni-bd"/>
</dbReference>
<keyword evidence="9" id="KW-1185">Reference proteome</keyword>
<evidence type="ECO:0000256" key="5">
    <source>
        <dbReference type="ARBA" id="ARBA00022856"/>
    </source>
</evidence>
<dbReference type="GO" id="GO:0030288">
    <property type="term" value="C:outer membrane-bounded periplasmic space"/>
    <property type="evidence" value="ECO:0007669"/>
    <property type="project" value="UniProtKB-ARBA"/>
</dbReference>
<evidence type="ECO:0000313" key="8">
    <source>
        <dbReference type="EMBL" id="SDW12217.1"/>
    </source>
</evidence>
<dbReference type="Gene3D" id="3.90.76.10">
    <property type="entry name" value="Dipeptide-binding Protein, Domain 1"/>
    <property type="match status" value="1"/>
</dbReference>
<keyword evidence="5" id="KW-0653">Protein transport</keyword>
<feature type="chain" id="PRO_5039164628" evidence="6">
    <location>
        <begin position="20"/>
        <end position="542"/>
    </location>
</feature>
<dbReference type="Gene3D" id="3.10.105.10">
    <property type="entry name" value="Dipeptide-binding Protein, Domain 3"/>
    <property type="match status" value="1"/>
</dbReference>
<dbReference type="GO" id="GO:0043190">
    <property type="term" value="C:ATP-binding cassette (ABC) transporter complex"/>
    <property type="evidence" value="ECO:0007669"/>
    <property type="project" value="InterPro"/>
</dbReference>
<evidence type="ECO:0000313" key="9">
    <source>
        <dbReference type="Proteomes" id="UP000198534"/>
    </source>
</evidence>
<accession>A0A1H2QYI7</accession>
<dbReference type="PANTHER" id="PTHR30290:SF79">
    <property type="entry name" value="DIPEPTIDE-BINDING PROTEIN DPPE"/>
    <property type="match status" value="1"/>
</dbReference>
<reference evidence="8 9" key="1">
    <citation type="submission" date="2016-10" db="EMBL/GenBank/DDBJ databases">
        <authorList>
            <person name="de Groot N.N."/>
        </authorList>
    </citation>
    <scope>NUCLEOTIDE SEQUENCE [LARGE SCALE GENOMIC DNA]</scope>
    <source>
        <strain evidence="8 9">DSM 45610</strain>
    </source>
</reference>
<dbReference type="PANTHER" id="PTHR30290">
    <property type="entry name" value="PERIPLASMIC BINDING COMPONENT OF ABC TRANSPORTER"/>
    <property type="match status" value="1"/>
</dbReference>
<dbReference type="EMBL" id="FNNQ01000001">
    <property type="protein sequence ID" value="SDW12217.1"/>
    <property type="molecule type" value="Genomic_DNA"/>
</dbReference>
<keyword evidence="4 6" id="KW-0732">Signal</keyword>
<dbReference type="RefSeq" id="WP_091735112.1">
    <property type="nucleotide sequence ID" value="NZ_FNNQ01000001.1"/>
</dbReference>
<evidence type="ECO:0000256" key="1">
    <source>
        <dbReference type="ARBA" id="ARBA00004196"/>
    </source>
</evidence>
<evidence type="ECO:0000256" key="4">
    <source>
        <dbReference type="ARBA" id="ARBA00022729"/>
    </source>
</evidence>
<feature type="signal peptide" evidence="6">
    <location>
        <begin position="1"/>
        <end position="19"/>
    </location>
</feature>
<feature type="domain" description="Solute-binding protein family 5" evidence="7">
    <location>
        <begin position="81"/>
        <end position="463"/>
    </location>
</feature>
<dbReference type="PIRSF" id="PIRSF002741">
    <property type="entry name" value="MppA"/>
    <property type="match status" value="1"/>
</dbReference>
<evidence type="ECO:0000256" key="6">
    <source>
        <dbReference type="SAM" id="SignalP"/>
    </source>
</evidence>
<dbReference type="CDD" id="cd08504">
    <property type="entry name" value="PBP2_OppA"/>
    <property type="match status" value="1"/>
</dbReference>
<protein>
    <submittedName>
        <fullName evidence="8">Oligopeptide transport system substrate-binding protein/dipeptide transport system substrate-binding protein</fullName>
    </submittedName>
</protein>
<keyword evidence="3" id="KW-0813">Transport</keyword>
<evidence type="ECO:0000256" key="2">
    <source>
        <dbReference type="ARBA" id="ARBA00005695"/>
    </source>
</evidence>
<proteinExistence type="inferred from homology"/>
<dbReference type="FunFam" id="3.10.105.10:FF:000001">
    <property type="entry name" value="Oligopeptide ABC transporter, oligopeptide-binding protein"/>
    <property type="match status" value="1"/>
</dbReference>
<keyword evidence="5" id="KW-0571">Peptide transport</keyword>
<dbReference type="STRING" id="1048340.SAMN05444487_101334"/>
<dbReference type="AlphaFoldDB" id="A0A1H2QYI7"/>
<evidence type="ECO:0000259" key="7">
    <source>
        <dbReference type="Pfam" id="PF00496"/>
    </source>
</evidence>
<organism evidence="8 9">
    <name type="scientific">Marininema mesophilum</name>
    <dbReference type="NCBI Taxonomy" id="1048340"/>
    <lineage>
        <taxon>Bacteria</taxon>
        <taxon>Bacillati</taxon>
        <taxon>Bacillota</taxon>
        <taxon>Bacilli</taxon>
        <taxon>Bacillales</taxon>
        <taxon>Thermoactinomycetaceae</taxon>
        <taxon>Marininema</taxon>
    </lineage>
</organism>
<dbReference type="OrthoDB" id="9801912at2"/>
<dbReference type="SUPFAM" id="SSF53850">
    <property type="entry name" value="Periplasmic binding protein-like II"/>
    <property type="match status" value="1"/>
</dbReference>
<dbReference type="GO" id="GO:1904680">
    <property type="term" value="F:peptide transmembrane transporter activity"/>
    <property type="evidence" value="ECO:0007669"/>
    <property type="project" value="TreeGrafter"/>
</dbReference>
<dbReference type="Proteomes" id="UP000198534">
    <property type="component" value="Unassembled WGS sequence"/>
</dbReference>
<gene>
    <name evidence="8" type="ORF">SAMN05444487_101334</name>
</gene>
<dbReference type="InterPro" id="IPR000914">
    <property type="entry name" value="SBP_5_dom"/>
</dbReference>
<dbReference type="GO" id="GO:0015833">
    <property type="term" value="P:peptide transport"/>
    <property type="evidence" value="ECO:0007669"/>
    <property type="project" value="UniProtKB-KW"/>
</dbReference>
<dbReference type="InterPro" id="IPR039424">
    <property type="entry name" value="SBP_5"/>
</dbReference>
<dbReference type="FunFam" id="3.90.76.10:FF:000001">
    <property type="entry name" value="Oligopeptide ABC transporter substrate-binding protein"/>
    <property type="match status" value="1"/>
</dbReference>
<evidence type="ECO:0000256" key="3">
    <source>
        <dbReference type="ARBA" id="ARBA00022448"/>
    </source>
</evidence>
<comment type="subcellular location">
    <subcellularLocation>
        <location evidence="1">Cell envelope</location>
    </subcellularLocation>
</comment>
<dbReference type="Pfam" id="PF00496">
    <property type="entry name" value="SBP_bac_5"/>
    <property type="match status" value="1"/>
</dbReference>
<dbReference type="PROSITE" id="PS51257">
    <property type="entry name" value="PROKAR_LIPOPROTEIN"/>
    <property type="match status" value="1"/>
</dbReference>
<sequence>MRRISIIGLSLVLAGSVLVAGCTKGDSDATTSTGASQHLELNLTSGEPASLDPAKAFDGNSMEVVNNLFEGLMRFDKNHQPKLATAKKIEKSKDGLTYTFTLQDNAKWSNGEPVTAKDFEVAWKRVMDPKTASNASLLMNPIKNAKAYYEGKAKAEDVGVQAKDEKTLVVELEQPTPYFEQLIAYTPFSPVYSKGIENKKNPFGEAKEYISNGPFKMKSWKHDNRIVAVKNEEYRDAKKVKLAQIDWGMTKDRATLYQQYKAGEIDYLDSTSIPPDLQGKEIEKGEAKVSDGGGLDFYRFNVKEKPFNNAKIRKAFALAIDRQTIVNKIVQGQQQIALAYVSPGTMTKSGDFRKDDKQAYIKDDDVQSAKKLLKEGMKEEGITKLPKVEILFSQDEKNKKVAEAIQEMWHKHLKAKVTLKAQEAKVFLNNRNRGNFMIARSSFLPDYNDPYNYLESFQTNHPMNQTGWSDKEYDSILNGAYKAKSEARRMELLHRAEKVLMDQMPVIPLYYYNNIVMKKPEVQGVMSHPTGPRDYRFTEIKG</sequence>
<name>A0A1H2QYI7_9BACL</name>
<comment type="similarity">
    <text evidence="2">Belongs to the bacterial solute-binding protein 5 family.</text>
</comment>